<organism evidence="2 3">
    <name type="scientific">Streblomastix strix</name>
    <dbReference type="NCBI Taxonomy" id="222440"/>
    <lineage>
        <taxon>Eukaryota</taxon>
        <taxon>Metamonada</taxon>
        <taxon>Preaxostyla</taxon>
        <taxon>Oxymonadida</taxon>
        <taxon>Streblomastigidae</taxon>
        <taxon>Streblomastix</taxon>
    </lineage>
</organism>
<name>A0A5J4WX09_9EUKA</name>
<dbReference type="Proteomes" id="UP000324800">
    <property type="component" value="Unassembled WGS sequence"/>
</dbReference>
<feature type="coiled-coil region" evidence="1">
    <location>
        <begin position="161"/>
        <end position="188"/>
    </location>
</feature>
<proteinExistence type="predicted"/>
<comment type="caution">
    <text evidence="2">The sequence shown here is derived from an EMBL/GenBank/DDBJ whole genome shotgun (WGS) entry which is preliminary data.</text>
</comment>
<keyword evidence="1" id="KW-0175">Coiled coil</keyword>
<evidence type="ECO:0000256" key="1">
    <source>
        <dbReference type="SAM" id="Coils"/>
    </source>
</evidence>
<reference evidence="2 3" key="1">
    <citation type="submission" date="2019-03" db="EMBL/GenBank/DDBJ databases">
        <title>Single cell metagenomics reveals metabolic interactions within the superorganism composed of flagellate Streblomastix strix and complex community of Bacteroidetes bacteria on its surface.</title>
        <authorList>
            <person name="Treitli S.C."/>
            <person name="Kolisko M."/>
            <person name="Husnik F."/>
            <person name="Keeling P."/>
            <person name="Hampl V."/>
        </authorList>
    </citation>
    <scope>NUCLEOTIDE SEQUENCE [LARGE SCALE GENOMIC DNA]</scope>
    <source>
        <strain evidence="2">ST1C</strain>
    </source>
</reference>
<evidence type="ECO:0000313" key="3">
    <source>
        <dbReference type="Proteomes" id="UP000324800"/>
    </source>
</evidence>
<protein>
    <submittedName>
        <fullName evidence="2">Uncharacterized protein</fullName>
    </submittedName>
</protein>
<dbReference type="EMBL" id="SNRW01000862">
    <property type="protein sequence ID" value="KAA6398875.1"/>
    <property type="molecule type" value="Genomic_DNA"/>
</dbReference>
<accession>A0A5J4WX09</accession>
<sequence length="364" mass="42349">MTIASLQEDISLIDRIKLIQKGQFASDEEEDENLKNILQIIVNEFINKNSINVQHVSILSVLGKLETIQQIARVAQKEGRKYNGDFMIFGQQFLDEDELDCMLQMKREIMKNEKLEMFEEQKRFDETELKECRQHSRYRISAQVEIRKRERHIKFGQNDIILKKKDELQRKQRRKDQLKMKKHVIDENDQEFEFENEIQLENTIQCEDNLIRHVMENTTTKSGIVVPNGRIGGIGIIKDGEAISSNISFEDMIKIKGVVLTIPDFQMYMDGKKIGPREPVQISTDTTQKWLTLFIHTNLQNDGPRSARFFLGSGMSIELDTRIVGLPVDLTIVIFQSGKFNAQKLVGPDTLEQRHNNIINWKIN</sequence>
<gene>
    <name evidence="2" type="ORF">EZS28_005594</name>
</gene>
<dbReference type="AlphaFoldDB" id="A0A5J4WX09"/>
<evidence type="ECO:0000313" key="2">
    <source>
        <dbReference type="EMBL" id="KAA6398875.1"/>
    </source>
</evidence>